<proteinExistence type="predicted"/>
<sequence>MKFNRPFLARLLGSLLLAASSLWAEEYNLYQFDESMTIEDVEQLEKGNGGENAEETLAKPYVIMVSLDGFRHDYVELHGAKNLQEMKESGSFVSRLIPSFPSKTFPNHYTIATGMYPAHHGLVGNSFYSRTRKAEYRLGNRDAVEDGDWYGGTPLWVLAEKQGMRSASFFWVGSEADVQGIHPSSHFQYQKTLPYPLRIEKVKRWLEEPASTRPHLIMLYFSLTDTAGHVYGPEAPETGKAVRHVDELIGQLRDYVRASELPVNLIVTADHGMSLVDGYVNVRDFVDLKGARFVSGPMAMIYTDSESETDRIFAELQGQEKFECYREGTLPSYLNFSNSDRIGDIVLVAQAPDQLGYFDVEMAWSSGTKATHGFDPYRNDEMGAIFIAEGPSIQSGLELSPVENIHIYPLVASILGLEVPDNIDGRSEVLAPLLKK</sequence>
<dbReference type="Pfam" id="PF01663">
    <property type="entry name" value="Phosphodiest"/>
    <property type="match status" value="1"/>
</dbReference>
<dbReference type="Gene3D" id="3.40.720.10">
    <property type="entry name" value="Alkaline Phosphatase, subunit A"/>
    <property type="match status" value="1"/>
</dbReference>
<dbReference type="SUPFAM" id="SSF53649">
    <property type="entry name" value="Alkaline phosphatase-like"/>
    <property type="match status" value="1"/>
</dbReference>
<dbReference type="PANTHER" id="PTHR10151">
    <property type="entry name" value="ECTONUCLEOTIDE PYROPHOSPHATASE/PHOSPHODIESTERASE"/>
    <property type="match status" value="1"/>
</dbReference>
<dbReference type="CDD" id="cd16018">
    <property type="entry name" value="Enpp"/>
    <property type="match status" value="1"/>
</dbReference>
<organism evidence="2 3">
    <name type="scientific">Pelagicoccus albus</name>
    <dbReference type="NCBI Taxonomy" id="415222"/>
    <lineage>
        <taxon>Bacteria</taxon>
        <taxon>Pseudomonadati</taxon>
        <taxon>Verrucomicrobiota</taxon>
        <taxon>Opitutia</taxon>
        <taxon>Puniceicoccales</taxon>
        <taxon>Pelagicoccaceae</taxon>
        <taxon>Pelagicoccus</taxon>
    </lineage>
</organism>
<name>A0A7X1E7E9_9BACT</name>
<dbReference type="RefSeq" id="WP_185659096.1">
    <property type="nucleotide sequence ID" value="NZ_CAWPOO010000006.1"/>
</dbReference>
<feature type="signal peptide" evidence="1">
    <location>
        <begin position="1"/>
        <end position="24"/>
    </location>
</feature>
<accession>A0A7X1E7E9</accession>
<dbReference type="InterPro" id="IPR002591">
    <property type="entry name" value="Phosphodiest/P_Trfase"/>
</dbReference>
<reference evidence="2 3" key="1">
    <citation type="submission" date="2020-07" db="EMBL/GenBank/DDBJ databases">
        <authorList>
            <person name="Feng X."/>
        </authorList>
    </citation>
    <scope>NUCLEOTIDE SEQUENCE [LARGE SCALE GENOMIC DNA]</scope>
    <source>
        <strain evidence="2 3">JCM23202</strain>
    </source>
</reference>
<dbReference type="AlphaFoldDB" id="A0A7X1E7E9"/>
<gene>
    <name evidence="2" type="ORF">H5P27_04050</name>
</gene>
<dbReference type="Gene3D" id="3.30.1360.180">
    <property type="match status" value="1"/>
</dbReference>
<evidence type="ECO:0000313" key="3">
    <source>
        <dbReference type="Proteomes" id="UP000526501"/>
    </source>
</evidence>
<protein>
    <submittedName>
        <fullName evidence="2">Alkaline phosphatase family protein</fullName>
    </submittedName>
</protein>
<feature type="chain" id="PRO_5030830131" evidence="1">
    <location>
        <begin position="25"/>
        <end position="436"/>
    </location>
</feature>
<dbReference type="Proteomes" id="UP000526501">
    <property type="component" value="Unassembled WGS sequence"/>
</dbReference>
<evidence type="ECO:0000313" key="2">
    <source>
        <dbReference type="EMBL" id="MBC2605209.1"/>
    </source>
</evidence>
<keyword evidence="1" id="KW-0732">Signal</keyword>
<keyword evidence="3" id="KW-1185">Reference proteome</keyword>
<dbReference type="PANTHER" id="PTHR10151:SF120">
    <property type="entry name" value="BIS(5'-ADENOSYL)-TRIPHOSPHATASE"/>
    <property type="match status" value="1"/>
</dbReference>
<dbReference type="GO" id="GO:0016787">
    <property type="term" value="F:hydrolase activity"/>
    <property type="evidence" value="ECO:0007669"/>
    <property type="project" value="UniProtKB-ARBA"/>
</dbReference>
<evidence type="ECO:0000256" key="1">
    <source>
        <dbReference type="SAM" id="SignalP"/>
    </source>
</evidence>
<dbReference type="EMBL" id="JACHVC010000006">
    <property type="protein sequence ID" value="MBC2605209.1"/>
    <property type="molecule type" value="Genomic_DNA"/>
</dbReference>
<dbReference type="InterPro" id="IPR017850">
    <property type="entry name" value="Alkaline_phosphatase_core_sf"/>
</dbReference>
<comment type="caution">
    <text evidence="2">The sequence shown here is derived from an EMBL/GenBank/DDBJ whole genome shotgun (WGS) entry which is preliminary data.</text>
</comment>